<dbReference type="AlphaFoldDB" id="A0A0D2XWH4"/>
<protein>
    <submittedName>
        <fullName evidence="1">Uncharacterized protein</fullName>
    </submittedName>
</protein>
<organism evidence="1 2">
    <name type="scientific">Fusarium oxysporum (strain Fo5176)</name>
    <name type="common">Fusarium vascular wilt</name>
    <dbReference type="NCBI Taxonomy" id="660025"/>
    <lineage>
        <taxon>Eukaryota</taxon>
        <taxon>Fungi</taxon>
        <taxon>Dikarya</taxon>
        <taxon>Ascomycota</taxon>
        <taxon>Pezizomycotina</taxon>
        <taxon>Sordariomycetes</taxon>
        <taxon>Hypocreomycetidae</taxon>
        <taxon>Hypocreales</taxon>
        <taxon>Nectriaceae</taxon>
        <taxon>Fusarium</taxon>
        <taxon>Fusarium oxysporum species complex</taxon>
    </lineage>
</organism>
<dbReference type="Proteomes" id="UP000002489">
    <property type="component" value="Unassembled WGS sequence"/>
</dbReference>
<sequence length="111" mass="11632">MAHPASASGSFVRAYVCIIEVSTPYLSHGITRLDFSACCNRTMTRPRVNQKALPSSGPCLLIPVYKLHQGKEANKNCDRLAPGSLAMSCSCEGPATFSSSSAPPVAVAMSG</sequence>
<reference evidence="1" key="2">
    <citation type="submission" date="2025-08" db="UniProtKB">
        <authorList>
            <consortium name="EnsemblFungi"/>
        </authorList>
    </citation>
    <scope>IDENTIFICATION</scope>
    <source>
        <strain evidence="1">4287 / CBS 123668 / FGSC 9935 / NRRL 34936</strain>
    </source>
</reference>
<evidence type="ECO:0000313" key="1">
    <source>
        <dbReference type="EnsemblFungi" id="FOXG_08340P0"/>
    </source>
</evidence>
<accession>A0A0D2XWH4</accession>
<name>A0A0D2XWH4_FUSOF</name>
<proteinExistence type="predicted"/>
<dbReference type="EnsemblFungi" id="FOXG_08340T0">
    <property type="protein sequence ID" value="FOXG_08340P0"/>
    <property type="gene ID" value="FOXG_08340"/>
</dbReference>
<evidence type="ECO:0000313" key="2">
    <source>
        <dbReference type="Proteomes" id="UP000002489"/>
    </source>
</evidence>
<reference evidence="2" key="1">
    <citation type="journal article" date="2012" name="Mol. Plant Microbe Interact.">
        <title>A highly conserved effector in Fusarium oxysporum is required for full virulence on Arabidopsis.</title>
        <authorList>
            <person name="Thatcher L.F."/>
            <person name="Gardiner D.M."/>
            <person name="Kazan K."/>
            <person name="Manners J."/>
        </authorList>
    </citation>
    <scope>NUCLEOTIDE SEQUENCE [LARGE SCALE GENOMIC DNA]</scope>
    <source>
        <strain evidence="2">Fo5176</strain>
    </source>
</reference>